<dbReference type="HOGENOM" id="CLU_126942_0_0_11"/>
<dbReference type="Proteomes" id="UP000006637">
    <property type="component" value="Chromosome"/>
</dbReference>
<dbReference type="KEGG" id="rxy:Rxyl_0054"/>
<accession>Q1AZZ3</accession>
<evidence type="ECO:0000256" key="1">
    <source>
        <dbReference type="SAM" id="SignalP"/>
    </source>
</evidence>
<feature type="chain" id="PRO_5004187764" description="ABC transporter substrate-binding protein" evidence="1">
    <location>
        <begin position="37"/>
        <end position="182"/>
    </location>
</feature>
<dbReference type="AlphaFoldDB" id="Q1AZZ3"/>
<reference evidence="2 3" key="1">
    <citation type="submission" date="2006-06" db="EMBL/GenBank/DDBJ databases">
        <title>Complete sequence of Rubrobacter xylanophilus DSM 9941.</title>
        <authorList>
            <consortium name="US DOE Joint Genome Institute"/>
            <person name="Copeland A."/>
            <person name="Lucas S."/>
            <person name="Lapidus A."/>
            <person name="Barry K."/>
            <person name="Detter J.C."/>
            <person name="Glavina del Rio T."/>
            <person name="Hammon N."/>
            <person name="Israni S."/>
            <person name="Dalin E."/>
            <person name="Tice H."/>
            <person name="Pitluck S."/>
            <person name="Munk A.C."/>
            <person name="Brettin T."/>
            <person name="Bruce D."/>
            <person name="Han C."/>
            <person name="Tapia R."/>
            <person name="Gilna P."/>
            <person name="Schmutz J."/>
            <person name="Larimer F."/>
            <person name="Land M."/>
            <person name="Hauser L."/>
            <person name="Kyrpides N."/>
            <person name="Lykidis A."/>
            <person name="da Costa M.S."/>
            <person name="Rainey F.A."/>
            <person name="Empadinhas N."/>
            <person name="Jolivet E."/>
            <person name="Battista J.R."/>
            <person name="Richardson P."/>
        </authorList>
    </citation>
    <scope>NUCLEOTIDE SEQUENCE [LARGE SCALE GENOMIC DNA]</scope>
    <source>
        <strain evidence="3">DSM 9941 / NBRC 16129 / PRD-1</strain>
    </source>
</reference>
<name>Q1AZZ3_RUBXD</name>
<feature type="signal peptide" evidence="1">
    <location>
        <begin position="1"/>
        <end position="36"/>
    </location>
</feature>
<keyword evidence="3" id="KW-1185">Reference proteome</keyword>
<evidence type="ECO:0008006" key="4">
    <source>
        <dbReference type="Google" id="ProtNLM"/>
    </source>
</evidence>
<protein>
    <recommendedName>
        <fullName evidence="4">ABC transporter substrate-binding protein</fullName>
    </recommendedName>
</protein>
<evidence type="ECO:0000313" key="2">
    <source>
        <dbReference type="EMBL" id="ABG03035.1"/>
    </source>
</evidence>
<keyword evidence="1" id="KW-0732">Signal</keyword>
<gene>
    <name evidence="2" type="ordered locus">Rxyl_0054</name>
</gene>
<proteinExistence type="predicted"/>
<evidence type="ECO:0000313" key="3">
    <source>
        <dbReference type="Proteomes" id="UP000006637"/>
    </source>
</evidence>
<dbReference type="STRING" id="266117.Rxyl_0054"/>
<dbReference type="EMBL" id="CP000386">
    <property type="protein sequence ID" value="ABG03035.1"/>
    <property type="molecule type" value="Genomic_DNA"/>
</dbReference>
<sequence>MEREASFGRPAQLLAALLAAALMAVTALLPAGAARAAQPGSGLGALPVSGELSDGGSFQGTVSDLRASVDRSGDLVISGVLDGTATLADGTTRQIDDQPFRTTASVQQGEVCDVLFLDLGPIYLDLLGLTVDLSPITLDINAVPGPGNLLGNLLCAITGLLDRDAPANALANLLNQVFSLLR</sequence>
<organism evidence="2 3">
    <name type="scientific">Rubrobacter xylanophilus (strain DSM 9941 / JCM 11954 / NBRC 16129 / PRD-1)</name>
    <dbReference type="NCBI Taxonomy" id="266117"/>
    <lineage>
        <taxon>Bacteria</taxon>
        <taxon>Bacillati</taxon>
        <taxon>Actinomycetota</taxon>
        <taxon>Rubrobacteria</taxon>
        <taxon>Rubrobacterales</taxon>
        <taxon>Rubrobacteraceae</taxon>
        <taxon>Rubrobacter</taxon>
    </lineage>
</organism>